<name>A0ABY0DU53_9BRAD</name>
<keyword evidence="3" id="KW-1185">Reference proteome</keyword>
<evidence type="ECO:0000259" key="1">
    <source>
        <dbReference type="Pfam" id="PF01610"/>
    </source>
</evidence>
<comment type="caution">
    <text evidence="2">The sequence shown here is derived from an EMBL/GenBank/DDBJ whole genome shotgun (WGS) entry which is preliminary data.</text>
</comment>
<protein>
    <submittedName>
        <fullName evidence="2">ISL3 family transposase</fullName>
    </submittedName>
</protein>
<evidence type="ECO:0000313" key="2">
    <source>
        <dbReference type="EMBL" id="RXH03656.1"/>
    </source>
</evidence>
<dbReference type="InterPro" id="IPR002560">
    <property type="entry name" value="Transposase_DDE"/>
</dbReference>
<gene>
    <name evidence="2" type="ORF">EAS56_37900</name>
</gene>
<proteinExistence type="predicted"/>
<dbReference type="EMBL" id="RDQZ01000070">
    <property type="protein sequence ID" value="RXH03656.1"/>
    <property type="molecule type" value="Genomic_DNA"/>
</dbReference>
<accession>A0ABY0DU53</accession>
<dbReference type="PANTHER" id="PTHR33498:SF1">
    <property type="entry name" value="TRANSPOSASE FOR INSERTION SEQUENCE ELEMENT IS1557"/>
    <property type="match status" value="1"/>
</dbReference>
<dbReference type="PANTHER" id="PTHR33498">
    <property type="entry name" value="TRANSPOSASE FOR INSERTION SEQUENCE ELEMENT IS1557"/>
    <property type="match status" value="1"/>
</dbReference>
<organism evidence="2 3">
    <name type="scientific">Bradyrhizobium guangzhouense</name>
    <dbReference type="NCBI Taxonomy" id="1325095"/>
    <lineage>
        <taxon>Bacteria</taxon>
        <taxon>Pseudomonadati</taxon>
        <taxon>Pseudomonadota</taxon>
        <taxon>Alphaproteobacteria</taxon>
        <taxon>Hyphomicrobiales</taxon>
        <taxon>Nitrobacteraceae</taxon>
        <taxon>Bradyrhizobium</taxon>
    </lineage>
</organism>
<dbReference type="Pfam" id="PF01610">
    <property type="entry name" value="DDE_Tnp_ISL3"/>
    <property type="match status" value="1"/>
</dbReference>
<evidence type="ECO:0000313" key="3">
    <source>
        <dbReference type="Proteomes" id="UP000290401"/>
    </source>
</evidence>
<dbReference type="Proteomes" id="UP000290401">
    <property type="component" value="Unassembled WGS sequence"/>
</dbReference>
<feature type="domain" description="Transposase IS204/IS1001/IS1096/IS1165 DDE" evidence="1">
    <location>
        <begin position="27"/>
        <end position="125"/>
    </location>
</feature>
<sequence length="387" mass="43340">MLPVSKDTLLRVVRRRSRSPAGQLKVIGIDDCAWRRNHRYASIICNLERRRVVTLLPDREPATAQAWLAAHPTISVVARDRGGGYGEAAAKALPHAVQVADRWHLMENASRAFLDAVRKSMRKIRTVIGATTINPTLLTAAERLQYEGYLRREETNAAILALSKNGIPIKQIVRHTGHSRKLVRQVVRGECTDIFRTRQSSLDLHLPWLDDQWAAGRCNGADLWRRLRARGFHGSLRVVSEWATRRRRAERADAQNLQRNPSARTIARLMTIGRDLLTKAEMVTVAAIEAGVPTLVEAREIIAEFHLMIRRKTKASLIPWIQGARASLVASFASGVAKDEAAVQAAITLPWSNGQTEGQITRLKLVRRQMYGRGKIDLLQARLIGAE</sequence>
<dbReference type="InterPro" id="IPR047951">
    <property type="entry name" value="Transpos_ISL3"/>
</dbReference>
<dbReference type="NCBIfam" id="NF033550">
    <property type="entry name" value="transpos_ISL3"/>
    <property type="match status" value="1"/>
</dbReference>
<reference evidence="2 3" key="1">
    <citation type="submission" date="2018-10" db="EMBL/GenBank/DDBJ databases">
        <title>Bradyrhizobium sp. nov., effective nodules isolated from peanut in China.</title>
        <authorList>
            <person name="Li Y."/>
        </authorList>
    </citation>
    <scope>NUCLEOTIDE SEQUENCE [LARGE SCALE GENOMIC DNA]</scope>
    <source>
        <strain evidence="2 3">CCBAU 53426</strain>
    </source>
</reference>